<reference evidence="6 7" key="1">
    <citation type="journal article" date="2012" name="Science">
        <title>The Paleozoic origin of enzymatic lignin decomposition reconstructed from 31 fungal genomes.</title>
        <authorList>
            <person name="Floudas D."/>
            <person name="Binder M."/>
            <person name="Riley R."/>
            <person name="Barry K."/>
            <person name="Blanchette R.A."/>
            <person name="Henrissat B."/>
            <person name="Martinez A.T."/>
            <person name="Otillar R."/>
            <person name="Spatafora J.W."/>
            <person name="Yadav J.S."/>
            <person name="Aerts A."/>
            <person name="Benoit I."/>
            <person name="Boyd A."/>
            <person name="Carlson A."/>
            <person name="Copeland A."/>
            <person name="Coutinho P.M."/>
            <person name="de Vries R.P."/>
            <person name="Ferreira P."/>
            <person name="Findley K."/>
            <person name="Foster B."/>
            <person name="Gaskell J."/>
            <person name="Glotzer D."/>
            <person name="Gorecki P."/>
            <person name="Heitman J."/>
            <person name="Hesse C."/>
            <person name="Hori C."/>
            <person name="Igarashi K."/>
            <person name="Jurgens J.A."/>
            <person name="Kallen N."/>
            <person name="Kersten P."/>
            <person name="Kohler A."/>
            <person name="Kuees U."/>
            <person name="Kumar T.K.A."/>
            <person name="Kuo A."/>
            <person name="LaButti K."/>
            <person name="Larrondo L.F."/>
            <person name="Lindquist E."/>
            <person name="Ling A."/>
            <person name="Lombard V."/>
            <person name="Lucas S."/>
            <person name="Lundell T."/>
            <person name="Martin R."/>
            <person name="McLaughlin D.J."/>
            <person name="Morgenstern I."/>
            <person name="Morin E."/>
            <person name="Murat C."/>
            <person name="Nagy L.G."/>
            <person name="Nolan M."/>
            <person name="Ohm R.A."/>
            <person name="Patyshakuliyeva A."/>
            <person name="Rokas A."/>
            <person name="Ruiz-Duenas F.J."/>
            <person name="Sabat G."/>
            <person name="Salamov A."/>
            <person name="Samejima M."/>
            <person name="Schmutz J."/>
            <person name="Slot J.C."/>
            <person name="St John F."/>
            <person name="Stenlid J."/>
            <person name="Sun H."/>
            <person name="Sun S."/>
            <person name="Syed K."/>
            <person name="Tsang A."/>
            <person name="Wiebenga A."/>
            <person name="Young D."/>
            <person name="Pisabarro A."/>
            <person name="Eastwood D.C."/>
            <person name="Martin F."/>
            <person name="Cullen D."/>
            <person name="Grigoriev I.V."/>
            <person name="Hibbett D.S."/>
        </authorList>
    </citation>
    <scope>NUCLEOTIDE SEQUENCE [LARGE SCALE GENOMIC DNA]</scope>
    <source>
        <strain evidence="6 7">MD-104</strain>
    </source>
</reference>
<dbReference type="OMA" id="CNDITAW"/>
<dbReference type="Proteomes" id="UP000218811">
    <property type="component" value="Unassembled WGS sequence"/>
</dbReference>
<feature type="domain" description="Peptidase C14 caspase" evidence="5">
    <location>
        <begin position="2"/>
        <end position="268"/>
    </location>
</feature>
<feature type="compositionally biased region" description="Low complexity" evidence="4">
    <location>
        <begin position="153"/>
        <end position="165"/>
    </location>
</feature>
<gene>
    <name evidence="6" type="ORF">WOLCODRAFT_27735</name>
</gene>
<evidence type="ECO:0000313" key="6">
    <source>
        <dbReference type="EMBL" id="PCH35229.1"/>
    </source>
</evidence>
<protein>
    <submittedName>
        <fullName evidence="6">Peptidase C14</fullName>
    </submittedName>
</protein>
<comment type="similarity">
    <text evidence="1">Belongs to the peptidase C14B family.</text>
</comment>
<dbReference type="InterPro" id="IPR029030">
    <property type="entry name" value="Caspase-like_dom_sf"/>
</dbReference>
<evidence type="ECO:0000256" key="4">
    <source>
        <dbReference type="SAM" id="MobiDB-lite"/>
    </source>
</evidence>
<dbReference type="EMBL" id="KB467843">
    <property type="protein sequence ID" value="PCH35229.1"/>
    <property type="molecule type" value="Genomic_DNA"/>
</dbReference>
<accession>A0A2H3J908</accession>
<dbReference type="PANTHER" id="PTHR48104">
    <property type="entry name" value="METACASPASE-4"/>
    <property type="match status" value="1"/>
</dbReference>
<dbReference type="AlphaFoldDB" id="A0A2H3J908"/>
<keyword evidence="3" id="KW-0645">Protease</keyword>
<keyword evidence="2" id="KW-0053">Apoptosis</keyword>
<sequence>MELIGTHNDPRLLMDLLTNTFHYDPEHITVLVDDESKPHAWPTRENMVRAMKDLVAGAQPGDHFVFHFSGHGAQVPNLDGTEKSGFDDVIWPVDVVYNEDGSFDNFIKDDEIHQLLVEHVPPGAHFMMVFDCCHSGTAADLPNSSEECPPRTPTSSTSSSFPSAPAVKNIRVRGSHDAPNTAEDRDGPQRKMLQETHTPAKPLSQIDVPSVPALADVTSWAACEDDEVTLGGPRGGVFITAFVNALKKNPFVTHAELLHTVTREIAKITAAINAHLQSADEPYKAPTPELESIEPMEEKYLEPLDI</sequence>
<proteinExistence type="inferred from homology"/>
<evidence type="ECO:0000256" key="3">
    <source>
        <dbReference type="ARBA" id="ARBA00022807"/>
    </source>
</evidence>
<dbReference type="GO" id="GO:0005737">
    <property type="term" value="C:cytoplasm"/>
    <property type="evidence" value="ECO:0007669"/>
    <property type="project" value="TreeGrafter"/>
</dbReference>
<dbReference type="GO" id="GO:0006915">
    <property type="term" value="P:apoptotic process"/>
    <property type="evidence" value="ECO:0007669"/>
    <property type="project" value="UniProtKB-KW"/>
</dbReference>
<dbReference type="InterPro" id="IPR011600">
    <property type="entry name" value="Pept_C14_caspase"/>
</dbReference>
<dbReference type="Pfam" id="PF00656">
    <property type="entry name" value="Peptidase_C14"/>
    <property type="match status" value="1"/>
</dbReference>
<dbReference type="PANTHER" id="PTHR48104:SF30">
    <property type="entry name" value="METACASPASE-1"/>
    <property type="match status" value="1"/>
</dbReference>
<dbReference type="OrthoDB" id="3223806at2759"/>
<feature type="region of interest" description="Disordered" evidence="4">
    <location>
        <begin position="140"/>
        <end position="189"/>
    </location>
</feature>
<organism evidence="6 7">
    <name type="scientific">Wolfiporia cocos (strain MD-104)</name>
    <name type="common">Brown rot fungus</name>
    <dbReference type="NCBI Taxonomy" id="742152"/>
    <lineage>
        <taxon>Eukaryota</taxon>
        <taxon>Fungi</taxon>
        <taxon>Dikarya</taxon>
        <taxon>Basidiomycota</taxon>
        <taxon>Agaricomycotina</taxon>
        <taxon>Agaricomycetes</taxon>
        <taxon>Polyporales</taxon>
        <taxon>Phaeolaceae</taxon>
        <taxon>Wolfiporia</taxon>
    </lineage>
</organism>
<dbReference type="GO" id="GO:0006508">
    <property type="term" value="P:proteolysis"/>
    <property type="evidence" value="ECO:0007669"/>
    <property type="project" value="InterPro"/>
</dbReference>
<keyword evidence="3" id="KW-0788">Thiol protease</keyword>
<evidence type="ECO:0000313" key="7">
    <source>
        <dbReference type="Proteomes" id="UP000218811"/>
    </source>
</evidence>
<name>A0A2H3J908_WOLCO</name>
<keyword evidence="3" id="KW-0378">Hydrolase</keyword>
<keyword evidence="7" id="KW-1185">Reference proteome</keyword>
<evidence type="ECO:0000259" key="5">
    <source>
        <dbReference type="Pfam" id="PF00656"/>
    </source>
</evidence>
<dbReference type="SUPFAM" id="SSF52129">
    <property type="entry name" value="Caspase-like"/>
    <property type="match status" value="1"/>
</dbReference>
<evidence type="ECO:0000256" key="2">
    <source>
        <dbReference type="ARBA" id="ARBA00022703"/>
    </source>
</evidence>
<dbReference type="InterPro" id="IPR050452">
    <property type="entry name" value="Metacaspase"/>
</dbReference>
<dbReference type="Gene3D" id="3.40.50.1460">
    <property type="match status" value="1"/>
</dbReference>
<dbReference type="GO" id="GO:0004197">
    <property type="term" value="F:cysteine-type endopeptidase activity"/>
    <property type="evidence" value="ECO:0007669"/>
    <property type="project" value="InterPro"/>
</dbReference>
<evidence type="ECO:0000256" key="1">
    <source>
        <dbReference type="ARBA" id="ARBA00009005"/>
    </source>
</evidence>